<accession>A0A239A0L5</accession>
<evidence type="ECO:0000256" key="1">
    <source>
        <dbReference type="SAM" id="Phobius"/>
    </source>
</evidence>
<organism evidence="2 3">
    <name type="scientific">Blastococcus mobilis</name>
    <dbReference type="NCBI Taxonomy" id="1938746"/>
    <lineage>
        <taxon>Bacteria</taxon>
        <taxon>Bacillati</taxon>
        <taxon>Actinomycetota</taxon>
        <taxon>Actinomycetes</taxon>
        <taxon>Geodermatophilales</taxon>
        <taxon>Geodermatophilaceae</taxon>
        <taxon>Blastococcus</taxon>
    </lineage>
</organism>
<sequence length="122" mass="12737">MQSRPPWSDRRRRTLLGLALGIVACGLGAAALPAQYGVTSGLLALLCAFLLVAATVMFLAVPGPGTLGTLLRSLPLAGAALVVAVLLLLSAPEDLRWLWWTATGASAVWTATAGWQTRRSDV</sequence>
<protein>
    <submittedName>
        <fullName evidence="2">Uncharacterized protein</fullName>
    </submittedName>
</protein>
<dbReference type="Proteomes" id="UP000198403">
    <property type="component" value="Unassembled WGS sequence"/>
</dbReference>
<evidence type="ECO:0000313" key="2">
    <source>
        <dbReference type="EMBL" id="SNR89216.1"/>
    </source>
</evidence>
<name>A0A239A0L5_9ACTN</name>
<feature type="transmembrane region" description="Helical" evidence="1">
    <location>
        <begin position="73"/>
        <end position="91"/>
    </location>
</feature>
<dbReference type="AlphaFoldDB" id="A0A239A0L5"/>
<feature type="transmembrane region" description="Helical" evidence="1">
    <location>
        <begin position="41"/>
        <end position="61"/>
    </location>
</feature>
<keyword evidence="3" id="KW-1185">Reference proteome</keyword>
<proteinExistence type="predicted"/>
<gene>
    <name evidence="2" type="ORF">SAMN06272737_13615</name>
</gene>
<keyword evidence="1" id="KW-1133">Transmembrane helix</keyword>
<dbReference type="OrthoDB" id="10008486at2"/>
<reference evidence="2 3" key="1">
    <citation type="submission" date="2017-06" db="EMBL/GenBank/DDBJ databases">
        <authorList>
            <person name="Kim H.J."/>
            <person name="Triplett B.A."/>
        </authorList>
    </citation>
    <scope>NUCLEOTIDE SEQUENCE [LARGE SCALE GENOMIC DNA]</scope>
    <source>
        <strain evidence="2 3">DSM 44272</strain>
    </source>
</reference>
<feature type="transmembrane region" description="Helical" evidence="1">
    <location>
        <begin position="97"/>
        <end position="115"/>
    </location>
</feature>
<evidence type="ECO:0000313" key="3">
    <source>
        <dbReference type="Proteomes" id="UP000198403"/>
    </source>
</evidence>
<keyword evidence="1" id="KW-0812">Transmembrane</keyword>
<dbReference type="PROSITE" id="PS51257">
    <property type="entry name" value="PROKAR_LIPOPROTEIN"/>
    <property type="match status" value="1"/>
</dbReference>
<dbReference type="RefSeq" id="WP_089338706.1">
    <property type="nucleotide sequence ID" value="NZ_FZNO01000036.1"/>
</dbReference>
<dbReference type="EMBL" id="FZNO01000036">
    <property type="protein sequence ID" value="SNR89216.1"/>
    <property type="molecule type" value="Genomic_DNA"/>
</dbReference>
<keyword evidence="1" id="KW-0472">Membrane</keyword>